<keyword evidence="11" id="KW-1185">Reference proteome</keyword>
<feature type="domain" description="EGF-like" evidence="9">
    <location>
        <begin position="331"/>
        <end position="376"/>
    </location>
</feature>
<dbReference type="InterPro" id="IPR001881">
    <property type="entry name" value="EGF-like_Ca-bd_dom"/>
</dbReference>
<dbReference type="InterPro" id="IPR000742">
    <property type="entry name" value="EGF"/>
</dbReference>
<evidence type="ECO:0000256" key="1">
    <source>
        <dbReference type="ARBA" id="ARBA00004370"/>
    </source>
</evidence>
<keyword evidence="3" id="KW-0677">Repeat</keyword>
<feature type="domain" description="EGF-like" evidence="9">
    <location>
        <begin position="551"/>
        <end position="595"/>
    </location>
</feature>
<feature type="domain" description="EGF-like calcium-binding" evidence="8">
    <location>
        <begin position="193"/>
        <end position="239"/>
    </location>
</feature>
<dbReference type="Proteomes" id="UP001190700">
    <property type="component" value="Unassembled WGS sequence"/>
</dbReference>
<feature type="domain" description="EGF-like" evidence="9">
    <location>
        <begin position="287"/>
        <end position="327"/>
    </location>
</feature>
<evidence type="ECO:0000256" key="5">
    <source>
        <dbReference type="ARBA" id="ARBA00023136"/>
    </source>
</evidence>
<dbReference type="InterPro" id="IPR002859">
    <property type="entry name" value="PKD/REJ-like"/>
</dbReference>
<keyword evidence="5" id="KW-0472">Membrane</keyword>
<evidence type="ECO:0000256" key="4">
    <source>
        <dbReference type="ARBA" id="ARBA00022989"/>
    </source>
</evidence>
<evidence type="ECO:0000256" key="2">
    <source>
        <dbReference type="ARBA" id="ARBA00022692"/>
    </source>
</evidence>
<feature type="domain" description="EGF-like calcium-binding" evidence="8">
    <location>
        <begin position="328"/>
        <end position="376"/>
    </location>
</feature>
<feature type="compositionally biased region" description="Polar residues" evidence="7">
    <location>
        <begin position="1997"/>
        <end position="2008"/>
    </location>
</feature>
<keyword evidence="4" id="KW-1133">Transmembrane helix</keyword>
<evidence type="ECO:0000256" key="3">
    <source>
        <dbReference type="ARBA" id="ARBA00022737"/>
    </source>
</evidence>
<dbReference type="SMART" id="SM00181">
    <property type="entry name" value="EGF"/>
    <property type="match status" value="7"/>
</dbReference>
<feature type="domain" description="EGF-like" evidence="9">
    <location>
        <begin position="379"/>
        <end position="426"/>
    </location>
</feature>
<comment type="subcellular location">
    <subcellularLocation>
        <location evidence="1">Membrane</location>
    </subcellularLocation>
</comment>
<dbReference type="SMART" id="SM00179">
    <property type="entry name" value="EGF_CA"/>
    <property type="match status" value="3"/>
</dbReference>
<dbReference type="GO" id="GO:0005509">
    <property type="term" value="F:calcium ion binding"/>
    <property type="evidence" value="ECO:0007669"/>
    <property type="project" value="InterPro"/>
</dbReference>
<keyword evidence="2" id="KW-0812">Transmembrane</keyword>
<evidence type="ECO:0000259" key="8">
    <source>
        <dbReference type="SMART" id="SM00179"/>
    </source>
</evidence>
<dbReference type="Pfam" id="PF02010">
    <property type="entry name" value="REJ"/>
    <property type="match status" value="1"/>
</dbReference>
<protein>
    <recommendedName>
        <fullName evidence="12">GPS domain-containing protein</fullName>
    </recommendedName>
</protein>
<gene>
    <name evidence="10" type="ORF">CYMTET_19114</name>
</gene>
<organism evidence="10 11">
    <name type="scientific">Cymbomonas tetramitiformis</name>
    <dbReference type="NCBI Taxonomy" id="36881"/>
    <lineage>
        <taxon>Eukaryota</taxon>
        <taxon>Viridiplantae</taxon>
        <taxon>Chlorophyta</taxon>
        <taxon>Pyramimonadophyceae</taxon>
        <taxon>Pyramimonadales</taxon>
        <taxon>Pyramimonadaceae</taxon>
        <taxon>Cymbomonas</taxon>
    </lineage>
</organism>
<proteinExistence type="predicted"/>
<sequence>MPSMVPTEYAITTQTFTATFKTLVYADLARNESLYSLFITEYATAVSRSAEVPVSQVRVIELYEGSVVVKAQLNYTALDVLSGADPAKFAAIIEDNTGKGISSVISSSSFLVVYIGNVTVTENVTITRISPSVATTAPPPSVTTRPIESPQSPPSMEDSGHRNNASETYNASTLTPSWVECPVGFVDDGGACRENPCVTQMPCDPLVECIPRLLQSGLVAAYTCEACPSGYTGDGAICEDIDECADETHGGCDPSVECINTAGGWQCAPCAPHLRGSGYTRCLPRTVCALDNGGCDPLTQCFQHANSSVTCGECPVGYVGSGDTGCVDEDGCAASSTANGNPPQCYTECRDVPANGTGYTCAACPLDMVGDGKHCVANLCLSGNGGCDFSVPCIMDADTGNRTCGECPAGYAPQPTGELSSGWMCADIDGCIEKPCWSSGELRQHCEDVPAPGSGRVCGECPVGYVSLEDTVSGDLVCVDVDECQQLGNVACWVSEIDIAGQRWLQRHSNAPVGQLQRDSAGHGYFGAGETGCSPVNESTEGDEQQVVTDPCASGPCFPGVVCTEVPAAQRAPGAANHICGECPEGYRGNGTWCEVCELLLSLDHQMGTVINGEMKRQYVNQLTGVFHGLSDPTCVLTQGVEYMWEGTSSDGKVLALDNDINKHDSLQLYLPRHFLTANVMYHVRLRAALCGNRRVFAKAYTSFAVPSQPLVALINGGNVRTAEGSPIRLDAGASVDPDEAPGEIYYKWKCVRTDRAALDANVSGLGDRGDAGEYTVNWEVPRTDQEAKGMHCRTIGGNLLPVVMHQAVLTIMLQGAQWGAHYALACEISKGDRRSTASTWVTIFLGSAPVPALQPLPGKHTPSTKLILMSDAESLRSDTLEFRWSAENVTGAGSGFPLDLASATSNSVYVPELVLRPNTLTPGSTYRFMLTARDSHGVSSAVLDVRVNSPPHSGELLPVTPLEGYLLDTVFDFQGIGWEDDDDDKPLWYQVRYEVVVPEWTTNLDQHRFMLSQWQVSPKFQERLCAAGLEETEYRVTVFLYVKDSLGATAAGEAKQNISVRPQTFENESELDSAVNDLLHDAARSVAEGTDLSNQVVGIAAMLQESATQQNLSAYSNGAPSPARLGQREKMAQIVDGSWANLPPTTDTVTRLAEAVAVVASAPLQLTEEARGRLRNTAKSLTGATRGSNADSQLDLGGARALVTALSDTVTGALGNRSSNQSAEVATAVETVRDMGHASAAWLRLGEEPVIVEAELLSYAVQRDNLSATCARTYATPLTDAKGSSVLLPPSVGAALGSVASDVTFMLVGSTVDQHHSESWVPKATTASPGRLVVQHRNSNGDPLEADVWTVVSRVTDISLYVADHPQHALAISGLPEAITLTLPVLPQHFSLLNSSTYVGNTDVGIRRQASHTAQCTFWNAVTGRYSSEGCATLPNPTPLGAPAFWENVSETVNGASAALDTQWTLGAAPIASGCTVTWKGMSPEFGGAGAGMRQYVGEGCQLADPSNEAGCWWNWQRQAFEGSGCVWAMEVECLCTHLTEFTVMAIGNLEPPEKISIYGEEDLAALSAADVVESQVLIMALMVLMVGAPLLFMFSNAMHNRARLQLARALLDPKMRTFCEIDGVWTWSIRKFNGNRLSFAAEAMHMVSGIRLAKRLGAAHTMPQTSESPNDEHQDFSELPLRVQEEEDKQEESEDTFDKTVVLHSDPGLVSARICPPNNVPVLDVRACNGDRPEEPGHCDPKKRCLSARPIDRIRHNSLLLPPSYKQHGRHASVIRALELLGAEKRRASAAVLESYQPAVQQPTSGSVNVIDDAKMWDAMVPDILAPHSPHEHSDQIPSSSLIHAIFRASSISKIRCSIAGIVRQSQSAWQRWSLYGLEVAHILRQSLFAVCGLRRSSLFVKRRALAASEEEVAIHLGSQALFCLLGIDLYRLHLSIPLEYLAVKAKLRMSAKRARSKRKKLTSRPELYSGNNRPFSSVDSMINSNVNAMVPSKPVSQPNQPLTESTEPRENRAGALWRSGVSNVIDLATAVTSLCVSTRGVGMTVMGLPKASTPSQPMEKPKELWHRLRLRLTKLPTDRMMGTAIVQAYLAVHSVLSKDILQQQMELADPMPWQLPNERRFSWYVDILKALIEGVSKRGWYARSRLWNLIFLQRIDGAFELTDPLATVLMAGVPKVPLHRSPIPRFDTVELKRSVPPQFLELQGTLDIDTLYTLWASMLAQQALTRSPHQWRYNPWEYHEGQQRTAENSVEYFILGCCTAEPAISSRRSELVAIASAVVREWEGEWVPWTLGLDRTQA</sequence>
<dbReference type="CDD" id="cd00054">
    <property type="entry name" value="EGF_CA"/>
    <property type="match status" value="1"/>
</dbReference>
<feature type="region of interest" description="Disordered" evidence="7">
    <location>
        <begin position="1994"/>
        <end position="2014"/>
    </location>
</feature>
<evidence type="ECO:0000256" key="6">
    <source>
        <dbReference type="ARBA" id="ARBA00023157"/>
    </source>
</evidence>
<accession>A0AAE0G755</accession>
<dbReference type="Gene3D" id="2.10.25.10">
    <property type="entry name" value="Laminin"/>
    <property type="match status" value="2"/>
</dbReference>
<feature type="domain" description="EGF-like calcium-binding" evidence="8">
    <location>
        <begin position="240"/>
        <end position="283"/>
    </location>
</feature>
<evidence type="ECO:0008006" key="12">
    <source>
        <dbReference type="Google" id="ProtNLM"/>
    </source>
</evidence>
<dbReference type="PANTHER" id="PTHR46730:SF1">
    <property type="entry name" value="PLAT DOMAIN-CONTAINING PROTEIN"/>
    <property type="match status" value="1"/>
</dbReference>
<feature type="domain" description="EGF-like" evidence="9">
    <location>
        <begin position="196"/>
        <end position="239"/>
    </location>
</feature>
<comment type="caution">
    <text evidence="10">The sequence shown here is derived from an EMBL/GenBank/DDBJ whole genome shotgun (WGS) entry which is preliminary data.</text>
</comment>
<dbReference type="EMBL" id="LGRX02008879">
    <property type="protein sequence ID" value="KAK3272607.1"/>
    <property type="molecule type" value="Genomic_DNA"/>
</dbReference>
<keyword evidence="6" id="KW-1015">Disulfide bond</keyword>
<feature type="region of interest" description="Disordered" evidence="7">
    <location>
        <begin position="132"/>
        <end position="169"/>
    </location>
</feature>
<name>A0AAE0G755_9CHLO</name>
<evidence type="ECO:0000313" key="11">
    <source>
        <dbReference type="Proteomes" id="UP001190700"/>
    </source>
</evidence>
<dbReference type="GO" id="GO:0005886">
    <property type="term" value="C:plasma membrane"/>
    <property type="evidence" value="ECO:0007669"/>
    <property type="project" value="TreeGrafter"/>
</dbReference>
<dbReference type="GO" id="GO:0006816">
    <property type="term" value="P:calcium ion transport"/>
    <property type="evidence" value="ECO:0007669"/>
    <property type="project" value="TreeGrafter"/>
</dbReference>
<feature type="domain" description="EGF-like" evidence="9">
    <location>
        <begin position="243"/>
        <end position="283"/>
    </location>
</feature>
<evidence type="ECO:0000259" key="9">
    <source>
        <dbReference type="SMART" id="SM00181"/>
    </source>
</evidence>
<reference evidence="10 11" key="1">
    <citation type="journal article" date="2015" name="Genome Biol. Evol.">
        <title>Comparative Genomics of a Bacterivorous Green Alga Reveals Evolutionary Causalities and Consequences of Phago-Mixotrophic Mode of Nutrition.</title>
        <authorList>
            <person name="Burns J.A."/>
            <person name="Paasch A."/>
            <person name="Narechania A."/>
            <person name="Kim E."/>
        </authorList>
    </citation>
    <scope>NUCLEOTIDE SEQUENCE [LARGE SCALE GENOMIC DNA]</scope>
    <source>
        <strain evidence="10 11">PLY_AMNH</strain>
    </source>
</reference>
<dbReference type="PANTHER" id="PTHR46730">
    <property type="entry name" value="POLYCYSTIN-1"/>
    <property type="match status" value="1"/>
</dbReference>
<dbReference type="GO" id="GO:0005261">
    <property type="term" value="F:monoatomic cation channel activity"/>
    <property type="evidence" value="ECO:0007669"/>
    <property type="project" value="TreeGrafter"/>
</dbReference>
<evidence type="ECO:0000256" key="7">
    <source>
        <dbReference type="SAM" id="MobiDB-lite"/>
    </source>
</evidence>
<evidence type="ECO:0000313" key="10">
    <source>
        <dbReference type="EMBL" id="KAK3272607.1"/>
    </source>
</evidence>
<feature type="domain" description="EGF-like" evidence="9">
    <location>
        <begin position="430"/>
        <end position="479"/>
    </location>
</feature>